<dbReference type="Gramene" id="EOY03113">
    <property type="protein sequence ID" value="EOY03113"/>
    <property type="gene ID" value="TCM_017591"/>
</dbReference>
<evidence type="ECO:0000256" key="1">
    <source>
        <dbReference type="SAM" id="MobiDB-lite"/>
    </source>
</evidence>
<feature type="region of interest" description="Disordered" evidence="1">
    <location>
        <begin position="254"/>
        <end position="273"/>
    </location>
</feature>
<dbReference type="PANTHER" id="PTHR31286">
    <property type="entry name" value="GLYCINE-RICH CELL WALL STRUCTURAL PROTEIN 1.8-LIKE"/>
    <property type="match status" value="1"/>
</dbReference>
<reference evidence="2 3" key="1">
    <citation type="journal article" date="2013" name="Genome Biol.">
        <title>The genome sequence of the most widely cultivated cacao type and its use to identify candidate genes regulating pod color.</title>
        <authorList>
            <person name="Motamayor J.C."/>
            <person name="Mockaitis K."/>
            <person name="Schmutz J."/>
            <person name="Haiminen N."/>
            <person name="Iii D.L."/>
            <person name="Cornejo O."/>
            <person name="Findley S.D."/>
            <person name="Zheng P."/>
            <person name="Utro F."/>
            <person name="Royaert S."/>
            <person name="Saski C."/>
            <person name="Jenkins J."/>
            <person name="Podicheti R."/>
            <person name="Zhao M."/>
            <person name="Scheffler B.E."/>
            <person name="Stack J.C."/>
            <person name="Feltus F.A."/>
            <person name="Mustiga G.M."/>
            <person name="Amores F."/>
            <person name="Phillips W."/>
            <person name="Marelli J.P."/>
            <person name="May G.D."/>
            <person name="Shapiro H."/>
            <person name="Ma J."/>
            <person name="Bustamante C.D."/>
            <person name="Schnell R.J."/>
            <person name="Main D."/>
            <person name="Gilbert D."/>
            <person name="Parida L."/>
            <person name="Kuhn D.N."/>
        </authorList>
    </citation>
    <scope>NUCLEOTIDE SEQUENCE [LARGE SCALE GENOMIC DNA]</scope>
    <source>
        <strain evidence="3">cv. Matina 1-6</strain>
    </source>
</reference>
<evidence type="ECO:0000313" key="2">
    <source>
        <dbReference type="EMBL" id="EOY03113.1"/>
    </source>
</evidence>
<dbReference type="InterPro" id="IPR040256">
    <property type="entry name" value="At4g02000-like"/>
</dbReference>
<dbReference type="EMBL" id="CM001882">
    <property type="protein sequence ID" value="EOY03113.1"/>
    <property type="molecule type" value="Genomic_DNA"/>
</dbReference>
<dbReference type="AlphaFoldDB" id="A0A061EER8"/>
<dbReference type="Proteomes" id="UP000026915">
    <property type="component" value="Chromosome 4"/>
</dbReference>
<keyword evidence="3" id="KW-1185">Reference proteome</keyword>
<dbReference type="InParanoid" id="A0A061EER8"/>
<dbReference type="eggNOG" id="KOG1075">
    <property type="taxonomic scope" value="Eukaryota"/>
</dbReference>
<proteinExistence type="predicted"/>
<organism evidence="2 3">
    <name type="scientific">Theobroma cacao</name>
    <name type="common">Cacao</name>
    <name type="synonym">Cocoa</name>
    <dbReference type="NCBI Taxonomy" id="3641"/>
    <lineage>
        <taxon>Eukaryota</taxon>
        <taxon>Viridiplantae</taxon>
        <taxon>Streptophyta</taxon>
        <taxon>Embryophyta</taxon>
        <taxon>Tracheophyta</taxon>
        <taxon>Spermatophyta</taxon>
        <taxon>Magnoliopsida</taxon>
        <taxon>eudicotyledons</taxon>
        <taxon>Gunneridae</taxon>
        <taxon>Pentapetalae</taxon>
        <taxon>rosids</taxon>
        <taxon>malvids</taxon>
        <taxon>Malvales</taxon>
        <taxon>Malvaceae</taxon>
        <taxon>Byttnerioideae</taxon>
        <taxon>Theobroma</taxon>
    </lineage>
</organism>
<dbReference type="PANTHER" id="PTHR31286:SF179">
    <property type="entry name" value="RNASE H TYPE-1 DOMAIN-CONTAINING PROTEIN"/>
    <property type="match status" value="1"/>
</dbReference>
<dbReference type="HOGENOM" id="CLU_580634_0_0_1"/>
<accession>A0A061EER8</accession>
<evidence type="ECO:0000313" key="3">
    <source>
        <dbReference type="Proteomes" id="UP000026915"/>
    </source>
</evidence>
<name>A0A061EER8_THECC</name>
<protein>
    <submittedName>
        <fullName evidence="2">Uncharacterized protein</fullName>
    </submittedName>
</protein>
<gene>
    <name evidence="2" type="ORF">TCM_017591</name>
</gene>
<sequence length="487" mass="54583">MPKLQEIRTAFKGIDLVVWIVFPNLRAQLYEKSALMVIAKAVGHPLLVDEATANGTRPSIARVCIEFDCQKPLLDQIWIVTRDRSTGEVTDGFMQKVEFERLSEYCMHCCHVGHSALTCIVMGNGPGKQGLERSKTPAGKKKMGTEGIERDRQLEERPLNAIIEEDQGKQNRVPKQGQIEMNCVLAEKSDGFHRETKEKQSTGAEGMHVIDELNKAEQFAFFSTKVQIEKGEVHEQFHEQGKFGQTGYGMEERVRTEPKGGKPKLAPAAGTDAREKELIMHAEKERALTLAVDWPNALSSIYAQSKQEQRQRVTGVEDLEVTAHEKVEGTVGPTAFLSLESVAKQRMGANDKDNKGDPSVGEKIVAILAKLQAMPSDVQGNFHFARVKGWKVKQTFPPTQESASGKCMHNKLSDVPSFPSFSETKFTKIRVHPRIRRKRHSDTEVSIDKILSFASDKAVDMGENNEDSDEDAILVNFVASWERERYY</sequence>